<dbReference type="SUPFAM" id="SSF54909">
    <property type="entry name" value="Dimeric alpha+beta barrel"/>
    <property type="match status" value="1"/>
</dbReference>
<evidence type="ECO:0000313" key="4">
    <source>
        <dbReference type="Proteomes" id="UP001156882"/>
    </source>
</evidence>
<proteinExistence type="inferred from homology"/>
<gene>
    <name evidence="3" type="ORF">GCM10007874_52580</name>
</gene>
<reference evidence="4" key="1">
    <citation type="journal article" date="2019" name="Int. J. Syst. Evol. Microbiol.">
        <title>The Global Catalogue of Microorganisms (GCM) 10K type strain sequencing project: providing services to taxonomists for standard genome sequencing and annotation.</title>
        <authorList>
            <consortium name="The Broad Institute Genomics Platform"/>
            <consortium name="The Broad Institute Genome Sequencing Center for Infectious Disease"/>
            <person name="Wu L."/>
            <person name="Ma J."/>
        </authorList>
    </citation>
    <scope>NUCLEOTIDE SEQUENCE [LARGE SCALE GENOMIC DNA]</scope>
    <source>
        <strain evidence="4">NBRC 101365</strain>
    </source>
</reference>
<dbReference type="RefSeq" id="WP_284315209.1">
    <property type="nucleotide sequence ID" value="NZ_BSPC01000058.1"/>
</dbReference>
<dbReference type="Proteomes" id="UP001156882">
    <property type="component" value="Unassembled WGS sequence"/>
</dbReference>
<dbReference type="InterPro" id="IPR012577">
    <property type="entry name" value="NIPSNAP"/>
</dbReference>
<protein>
    <recommendedName>
        <fullName evidence="2">NIPSNAP domain-containing protein</fullName>
    </recommendedName>
</protein>
<dbReference type="EMBL" id="BSPC01000058">
    <property type="protein sequence ID" value="GLS22241.1"/>
    <property type="molecule type" value="Genomic_DNA"/>
</dbReference>
<feature type="domain" description="NIPSNAP" evidence="2">
    <location>
        <begin position="4"/>
        <end position="102"/>
    </location>
</feature>
<dbReference type="InterPro" id="IPR011008">
    <property type="entry name" value="Dimeric_a/b-barrel"/>
</dbReference>
<dbReference type="Gene3D" id="3.30.70.100">
    <property type="match status" value="1"/>
</dbReference>
<dbReference type="PANTHER" id="PTHR21017:SF17">
    <property type="entry name" value="PROTEIN NIPSNAP"/>
    <property type="match status" value="1"/>
</dbReference>
<accession>A0ABQ6CPF4</accession>
<comment type="caution">
    <text evidence="3">The sequence shown here is derived from an EMBL/GenBank/DDBJ whole genome shotgun (WGS) entry which is preliminary data.</text>
</comment>
<evidence type="ECO:0000313" key="3">
    <source>
        <dbReference type="EMBL" id="GLS22241.1"/>
    </source>
</evidence>
<evidence type="ECO:0000259" key="2">
    <source>
        <dbReference type="Pfam" id="PF07978"/>
    </source>
</evidence>
<dbReference type="Pfam" id="PF07978">
    <property type="entry name" value="NIPSNAP"/>
    <property type="match status" value="1"/>
</dbReference>
<comment type="similarity">
    <text evidence="1">Belongs to the NipSnap family.</text>
</comment>
<dbReference type="PANTHER" id="PTHR21017">
    <property type="entry name" value="NIPSNAP-RELATED"/>
    <property type="match status" value="1"/>
</dbReference>
<dbReference type="InterPro" id="IPR051557">
    <property type="entry name" value="NipSnap_domain"/>
</dbReference>
<evidence type="ECO:0000256" key="1">
    <source>
        <dbReference type="ARBA" id="ARBA00005291"/>
    </source>
</evidence>
<sequence length="110" mass="12793">MLFDLRTYRVRPGTLTAQLEIYAREGYAVQCRYLGAPIFYGTVETGDVNAYVHLWHFEDAADRERKRMALYSDQAWLQYRQRSAEAAYQIEQTNTLLRPAPFWRPGPSAG</sequence>
<organism evidence="3 4">
    <name type="scientific">Labrys miyagiensis</name>
    <dbReference type="NCBI Taxonomy" id="346912"/>
    <lineage>
        <taxon>Bacteria</taxon>
        <taxon>Pseudomonadati</taxon>
        <taxon>Pseudomonadota</taxon>
        <taxon>Alphaproteobacteria</taxon>
        <taxon>Hyphomicrobiales</taxon>
        <taxon>Xanthobacteraceae</taxon>
        <taxon>Labrys</taxon>
    </lineage>
</organism>
<name>A0ABQ6CPF4_9HYPH</name>
<keyword evidence="4" id="KW-1185">Reference proteome</keyword>